<gene>
    <name evidence="1" type="ORF">TNIN_372421</name>
</gene>
<comment type="caution">
    <text evidence="1">The sequence shown here is derived from an EMBL/GenBank/DDBJ whole genome shotgun (WGS) entry which is preliminary data.</text>
</comment>
<dbReference type="AlphaFoldDB" id="A0A8X7C679"/>
<dbReference type="EMBL" id="BMAV01012335">
    <property type="protein sequence ID" value="GFY58906.1"/>
    <property type="molecule type" value="Genomic_DNA"/>
</dbReference>
<protein>
    <submittedName>
        <fullName evidence="1">Uncharacterized protein</fullName>
    </submittedName>
</protein>
<reference evidence="1" key="1">
    <citation type="submission" date="2020-08" db="EMBL/GenBank/DDBJ databases">
        <title>Multicomponent nature underlies the extraordinary mechanical properties of spider dragline silk.</title>
        <authorList>
            <person name="Kono N."/>
            <person name="Nakamura H."/>
            <person name="Mori M."/>
            <person name="Yoshida Y."/>
            <person name="Ohtoshi R."/>
            <person name="Malay A.D."/>
            <person name="Moran D.A.P."/>
            <person name="Tomita M."/>
            <person name="Numata K."/>
            <person name="Arakawa K."/>
        </authorList>
    </citation>
    <scope>NUCLEOTIDE SEQUENCE</scope>
</reference>
<sequence>MRSGNRLAVIGLRKQIGKFGGEIKRARGGKAPSSVPTYAPANQRKKIKVFCQQPRVSGNLSAKLPEPQHFSRNKINKARFVFHQLLSKKWSLNSKPELFIVEKTHQDPGLKRNL</sequence>
<dbReference type="Proteomes" id="UP000886998">
    <property type="component" value="Unassembled WGS sequence"/>
</dbReference>
<proteinExistence type="predicted"/>
<accession>A0A8X7C679</accession>
<name>A0A8X7C679_9ARAC</name>
<organism evidence="1 2">
    <name type="scientific">Trichonephila inaurata madagascariensis</name>
    <dbReference type="NCBI Taxonomy" id="2747483"/>
    <lineage>
        <taxon>Eukaryota</taxon>
        <taxon>Metazoa</taxon>
        <taxon>Ecdysozoa</taxon>
        <taxon>Arthropoda</taxon>
        <taxon>Chelicerata</taxon>
        <taxon>Arachnida</taxon>
        <taxon>Araneae</taxon>
        <taxon>Araneomorphae</taxon>
        <taxon>Entelegynae</taxon>
        <taxon>Araneoidea</taxon>
        <taxon>Nephilidae</taxon>
        <taxon>Trichonephila</taxon>
        <taxon>Trichonephila inaurata</taxon>
    </lineage>
</organism>
<keyword evidence="2" id="KW-1185">Reference proteome</keyword>
<evidence type="ECO:0000313" key="1">
    <source>
        <dbReference type="EMBL" id="GFY58906.1"/>
    </source>
</evidence>
<evidence type="ECO:0000313" key="2">
    <source>
        <dbReference type="Proteomes" id="UP000886998"/>
    </source>
</evidence>